<dbReference type="Pfam" id="PF01418">
    <property type="entry name" value="HTH_6"/>
    <property type="match status" value="1"/>
</dbReference>
<dbReference type="GO" id="GO:0003700">
    <property type="term" value="F:DNA-binding transcription factor activity"/>
    <property type="evidence" value="ECO:0007669"/>
    <property type="project" value="InterPro"/>
</dbReference>
<dbReference type="InterPro" id="IPR001347">
    <property type="entry name" value="SIS_dom"/>
</dbReference>
<protein>
    <submittedName>
        <fullName evidence="2">MurR/RpiR family transcriptional regulator</fullName>
    </submittedName>
</protein>
<dbReference type="Pfam" id="PF01380">
    <property type="entry name" value="SIS"/>
    <property type="match status" value="1"/>
</dbReference>
<dbReference type="InterPro" id="IPR000281">
    <property type="entry name" value="HTH_RpiR"/>
</dbReference>
<reference evidence="2 3" key="1">
    <citation type="journal article" date="2014" name="Int. J. Syst. Evol. Microbiol.">
        <title>Description of Galbitalea soli gen. nov., sp. nov., and Frondihabitans sucicola sp. nov.</title>
        <authorList>
            <person name="Kim S.J."/>
            <person name="Lim J.M."/>
            <person name="Ahn J.H."/>
            <person name="Weon H.Y."/>
            <person name="Hamada M."/>
            <person name="Suzuki K."/>
            <person name="Ahn T.Y."/>
            <person name="Kwon S.W."/>
        </authorList>
    </citation>
    <scope>NUCLEOTIDE SEQUENCE [LARGE SCALE GENOMIC DNA]</scope>
    <source>
        <strain evidence="2 3">NBRC 108727</strain>
    </source>
</reference>
<dbReference type="Gene3D" id="3.40.50.10490">
    <property type="entry name" value="Glucose-6-phosphate isomerase like protein, domain 1"/>
    <property type="match status" value="1"/>
</dbReference>
<evidence type="ECO:0000313" key="2">
    <source>
        <dbReference type="EMBL" id="NEM91427.1"/>
    </source>
</evidence>
<dbReference type="GO" id="GO:0003677">
    <property type="term" value="F:DNA binding"/>
    <property type="evidence" value="ECO:0007669"/>
    <property type="project" value="InterPro"/>
</dbReference>
<dbReference type="SUPFAM" id="SSF53697">
    <property type="entry name" value="SIS domain"/>
    <property type="match status" value="1"/>
</dbReference>
<dbReference type="GO" id="GO:1901135">
    <property type="term" value="P:carbohydrate derivative metabolic process"/>
    <property type="evidence" value="ECO:0007669"/>
    <property type="project" value="InterPro"/>
</dbReference>
<proteinExistence type="predicted"/>
<dbReference type="PANTHER" id="PTHR30514:SF18">
    <property type="entry name" value="RPIR-FAMILY TRANSCRIPTIONAL REGULATOR"/>
    <property type="match status" value="1"/>
</dbReference>
<dbReference type="InterPro" id="IPR047640">
    <property type="entry name" value="RpiR-like"/>
</dbReference>
<dbReference type="PANTHER" id="PTHR30514">
    <property type="entry name" value="GLUCOKINASE"/>
    <property type="match status" value="1"/>
</dbReference>
<dbReference type="PROSITE" id="PS51071">
    <property type="entry name" value="HTH_RPIR"/>
    <property type="match status" value="1"/>
</dbReference>
<dbReference type="RefSeq" id="WP_163473137.1">
    <property type="nucleotide sequence ID" value="NZ_JAAGWZ010000002.1"/>
</dbReference>
<dbReference type="InterPro" id="IPR036388">
    <property type="entry name" value="WH-like_DNA-bd_sf"/>
</dbReference>
<evidence type="ECO:0000259" key="1">
    <source>
        <dbReference type="PROSITE" id="PS51071"/>
    </source>
</evidence>
<keyword evidence="3" id="KW-1185">Reference proteome</keyword>
<dbReference type="InterPro" id="IPR046348">
    <property type="entry name" value="SIS_dom_sf"/>
</dbReference>
<organism evidence="2 3">
    <name type="scientific">Galbitalea soli</name>
    <dbReference type="NCBI Taxonomy" id="1268042"/>
    <lineage>
        <taxon>Bacteria</taxon>
        <taxon>Bacillati</taxon>
        <taxon>Actinomycetota</taxon>
        <taxon>Actinomycetes</taxon>
        <taxon>Micrococcales</taxon>
        <taxon>Microbacteriaceae</taxon>
        <taxon>Galbitalea</taxon>
    </lineage>
</organism>
<name>A0A7C9PNB4_9MICO</name>
<gene>
    <name evidence="2" type="ORF">G3T37_08655</name>
</gene>
<dbReference type="SUPFAM" id="SSF46689">
    <property type="entry name" value="Homeodomain-like"/>
    <property type="match status" value="1"/>
</dbReference>
<comment type="caution">
    <text evidence="2">The sequence shown here is derived from an EMBL/GenBank/DDBJ whole genome shotgun (WGS) entry which is preliminary data.</text>
</comment>
<dbReference type="Proteomes" id="UP000479756">
    <property type="component" value="Unassembled WGS sequence"/>
</dbReference>
<dbReference type="InterPro" id="IPR009057">
    <property type="entry name" value="Homeodomain-like_sf"/>
</dbReference>
<dbReference type="Gene3D" id="1.10.10.10">
    <property type="entry name" value="Winged helix-like DNA-binding domain superfamily/Winged helix DNA-binding domain"/>
    <property type="match status" value="1"/>
</dbReference>
<accession>A0A7C9PNB4</accession>
<evidence type="ECO:0000313" key="3">
    <source>
        <dbReference type="Proteomes" id="UP000479756"/>
    </source>
</evidence>
<dbReference type="EMBL" id="JAAGWZ010000002">
    <property type="protein sequence ID" value="NEM91427.1"/>
    <property type="molecule type" value="Genomic_DNA"/>
</dbReference>
<feature type="domain" description="HTH rpiR-type" evidence="1">
    <location>
        <begin position="4"/>
        <end position="80"/>
    </location>
</feature>
<dbReference type="GO" id="GO:0097367">
    <property type="term" value="F:carbohydrate derivative binding"/>
    <property type="evidence" value="ECO:0007669"/>
    <property type="project" value="InterPro"/>
</dbReference>
<sequence length="273" mass="29418">MSAPSLAERIDESYRELTPQEQRGADFLRQHLVDLAVYNLTEVATLSGVSKATISRLYRRLGFDSAEDLRDHARALRASGTPVAGAVPASLEAHLDREQGNLRAALAEVDPRAAARVLSDARRVLVIGFRNSYPMALHLRQQLAQARDGVEVAPHPGQSVGEELASIDARDAVVLIGLRRRPELFGAVAAAVRGTGAAVILITDAGGRRHAAAGDLVVECSTDSVGAFDSYAAVASVISLIADAVLARREADGRRRVRMIDELYDRLDELEPR</sequence>
<dbReference type="AlphaFoldDB" id="A0A7C9PNB4"/>